<dbReference type="AlphaFoldDB" id="A0A2H0BVF1"/>
<organism evidence="1 2">
    <name type="scientific">Candidatus Roizmanbacteria bacterium CG22_combo_CG10-13_8_21_14_all_38_20</name>
    <dbReference type="NCBI Taxonomy" id="1974862"/>
    <lineage>
        <taxon>Bacteria</taxon>
        <taxon>Candidatus Roizmaniibacteriota</taxon>
    </lineage>
</organism>
<protein>
    <submittedName>
        <fullName evidence="1">Uncharacterized protein</fullName>
    </submittedName>
</protein>
<proteinExistence type="predicted"/>
<evidence type="ECO:0000313" key="2">
    <source>
        <dbReference type="Proteomes" id="UP000231246"/>
    </source>
</evidence>
<gene>
    <name evidence="1" type="ORF">COW99_03820</name>
</gene>
<sequence length="100" mass="11849">MTIISNASDEALEAILRKAENTHSAGSQFEQAQIELDIRRKKRLFELQQELLRINFSHPLGVSTSRKRWYIRLYNPTYVVSRHDNPSFPIFWQLFNKLKT</sequence>
<accession>A0A2H0BVF1</accession>
<comment type="caution">
    <text evidence="1">The sequence shown here is derived from an EMBL/GenBank/DDBJ whole genome shotgun (WGS) entry which is preliminary data.</text>
</comment>
<reference evidence="1 2" key="1">
    <citation type="submission" date="2017-09" db="EMBL/GenBank/DDBJ databases">
        <title>Depth-based differentiation of microbial function through sediment-hosted aquifers and enrichment of novel symbionts in the deep terrestrial subsurface.</title>
        <authorList>
            <person name="Probst A.J."/>
            <person name="Ladd B."/>
            <person name="Jarett J.K."/>
            <person name="Geller-Mcgrath D.E."/>
            <person name="Sieber C.M."/>
            <person name="Emerson J.B."/>
            <person name="Anantharaman K."/>
            <person name="Thomas B.C."/>
            <person name="Malmstrom R."/>
            <person name="Stieglmeier M."/>
            <person name="Klingl A."/>
            <person name="Woyke T."/>
            <person name="Ryan C.M."/>
            <person name="Banfield J.F."/>
        </authorList>
    </citation>
    <scope>NUCLEOTIDE SEQUENCE [LARGE SCALE GENOMIC DNA]</scope>
    <source>
        <strain evidence="1">CG22_combo_CG10-13_8_21_14_all_38_20</strain>
    </source>
</reference>
<name>A0A2H0BVF1_9BACT</name>
<dbReference type="EMBL" id="PCTA01000025">
    <property type="protein sequence ID" value="PIP61519.1"/>
    <property type="molecule type" value="Genomic_DNA"/>
</dbReference>
<evidence type="ECO:0000313" key="1">
    <source>
        <dbReference type="EMBL" id="PIP61519.1"/>
    </source>
</evidence>
<dbReference type="Proteomes" id="UP000231246">
    <property type="component" value="Unassembled WGS sequence"/>
</dbReference>